<organism evidence="1 2">
    <name type="scientific">Pararge aegeria aegeria</name>
    <dbReference type="NCBI Taxonomy" id="348720"/>
    <lineage>
        <taxon>Eukaryota</taxon>
        <taxon>Metazoa</taxon>
        <taxon>Ecdysozoa</taxon>
        <taxon>Arthropoda</taxon>
        <taxon>Hexapoda</taxon>
        <taxon>Insecta</taxon>
        <taxon>Pterygota</taxon>
        <taxon>Neoptera</taxon>
        <taxon>Endopterygota</taxon>
        <taxon>Lepidoptera</taxon>
        <taxon>Glossata</taxon>
        <taxon>Ditrysia</taxon>
        <taxon>Papilionoidea</taxon>
        <taxon>Nymphalidae</taxon>
        <taxon>Satyrinae</taxon>
        <taxon>Satyrini</taxon>
        <taxon>Parargina</taxon>
        <taxon>Pararge</taxon>
    </lineage>
</organism>
<dbReference type="Proteomes" id="UP000838756">
    <property type="component" value="Unassembled WGS sequence"/>
</dbReference>
<evidence type="ECO:0000313" key="2">
    <source>
        <dbReference type="Proteomes" id="UP000838756"/>
    </source>
</evidence>
<sequence>MKYYIEISGVNPRASKSTLSCGSGYYHLLSPPIRIKAAWWDFPVWYLLRVLLRLVPDAAPWTALLLRPLLVAVAPYECRGSSKYQRSQQWRFAKGAYLGLRLITP</sequence>
<dbReference type="EMBL" id="CAKXAJ010025823">
    <property type="protein sequence ID" value="CAH2244376.1"/>
    <property type="molecule type" value="Genomic_DNA"/>
</dbReference>
<protein>
    <submittedName>
        <fullName evidence="1">Jg25325 protein</fullName>
    </submittedName>
</protein>
<reference evidence="1" key="1">
    <citation type="submission" date="2022-03" db="EMBL/GenBank/DDBJ databases">
        <authorList>
            <person name="Lindestad O."/>
        </authorList>
    </citation>
    <scope>NUCLEOTIDE SEQUENCE</scope>
</reference>
<dbReference type="AlphaFoldDB" id="A0A8S4S4V6"/>
<keyword evidence="2" id="KW-1185">Reference proteome</keyword>
<name>A0A8S4S4V6_9NEOP</name>
<proteinExistence type="predicted"/>
<evidence type="ECO:0000313" key="1">
    <source>
        <dbReference type="EMBL" id="CAH2244376.1"/>
    </source>
</evidence>
<gene>
    <name evidence="1" type="primary">jg25325</name>
    <name evidence="1" type="ORF">PAEG_LOCUS20327</name>
</gene>
<comment type="caution">
    <text evidence="1">The sequence shown here is derived from an EMBL/GenBank/DDBJ whole genome shotgun (WGS) entry which is preliminary data.</text>
</comment>
<accession>A0A8S4S4V6</accession>